<accession>A0A8S4FBV7</accession>
<reference evidence="1" key="1">
    <citation type="submission" date="2020-11" db="EMBL/GenBank/DDBJ databases">
        <authorList>
            <person name="Whiteford S."/>
        </authorList>
    </citation>
    <scope>NUCLEOTIDE SEQUENCE</scope>
</reference>
<dbReference type="EMBL" id="CAJHNJ030000031">
    <property type="protein sequence ID" value="CAG9125736.1"/>
    <property type="molecule type" value="Genomic_DNA"/>
</dbReference>
<sequence>MTNASLSEEFVINTLTRTHAQWPKRLHRPLELDDGDGDGRLTAASARAAARAAALSGPRGVCGVRAAGREPGNGNQPS</sequence>
<dbReference type="Proteomes" id="UP000653454">
    <property type="component" value="Unassembled WGS sequence"/>
</dbReference>
<name>A0A8S4FBV7_PLUXY</name>
<proteinExistence type="predicted"/>
<dbReference type="AlphaFoldDB" id="A0A8S4FBV7"/>
<protein>
    <submittedName>
        <fullName evidence="1">(diamondback moth) hypothetical protein</fullName>
    </submittedName>
</protein>
<gene>
    <name evidence="1" type="ORF">PLXY2_LOCUS8476</name>
</gene>
<comment type="caution">
    <text evidence="1">The sequence shown here is derived from an EMBL/GenBank/DDBJ whole genome shotgun (WGS) entry which is preliminary data.</text>
</comment>
<evidence type="ECO:0000313" key="2">
    <source>
        <dbReference type="Proteomes" id="UP000653454"/>
    </source>
</evidence>
<keyword evidence="2" id="KW-1185">Reference proteome</keyword>
<organism evidence="1 2">
    <name type="scientific">Plutella xylostella</name>
    <name type="common">Diamondback moth</name>
    <name type="synonym">Plutella maculipennis</name>
    <dbReference type="NCBI Taxonomy" id="51655"/>
    <lineage>
        <taxon>Eukaryota</taxon>
        <taxon>Metazoa</taxon>
        <taxon>Ecdysozoa</taxon>
        <taxon>Arthropoda</taxon>
        <taxon>Hexapoda</taxon>
        <taxon>Insecta</taxon>
        <taxon>Pterygota</taxon>
        <taxon>Neoptera</taxon>
        <taxon>Endopterygota</taxon>
        <taxon>Lepidoptera</taxon>
        <taxon>Glossata</taxon>
        <taxon>Ditrysia</taxon>
        <taxon>Yponomeutoidea</taxon>
        <taxon>Plutellidae</taxon>
        <taxon>Plutella</taxon>
    </lineage>
</organism>
<evidence type="ECO:0000313" key="1">
    <source>
        <dbReference type="EMBL" id="CAG9125736.1"/>
    </source>
</evidence>